<dbReference type="EMBL" id="QGKV02000759">
    <property type="protein sequence ID" value="KAF3560571.1"/>
    <property type="molecule type" value="Genomic_DNA"/>
</dbReference>
<dbReference type="InterPro" id="IPR036875">
    <property type="entry name" value="Znf_CCHC_sf"/>
</dbReference>
<keyword evidence="1" id="KW-0479">Metal-binding</keyword>
<feature type="compositionally biased region" description="Basic and acidic residues" evidence="2">
    <location>
        <begin position="25"/>
        <end position="37"/>
    </location>
</feature>
<keyword evidence="1" id="KW-0863">Zinc-finger</keyword>
<dbReference type="Gene3D" id="4.10.60.10">
    <property type="entry name" value="Zinc finger, CCHC-type"/>
    <property type="match status" value="2"/>
</dbReference>
<proteinExistence type="predicted"/>
<keyword evidence="1" id="KW-0862">Zinc</keyword>
<organism evidence="4 5">
    <name type="scientific">Brassica cretica</name>
    <name type="common">Mustard</name>
    <dbReference type="NCBI Taxonomy" id="69181"/>
    <lineage>
        <taxon>Eukaryota</taxon>
        <taxon>Viridiplantae</taxon>
        <taxon>Streptophyta</taxon>
        <taxon>Embryophyta</taxon>
        <taxon>Tracheophyta</taxon>
        <taxon>Spermatophyta</taxon>
        <taxon>Magnoliopsida</taxon>
        <taxon>eudicotyledons</taxon>
        <taxon>Gunneridae</taxon>
        <taxon>Pentapetalae</taxon>
        <taxon>rosids</taxon>
        <taxon>malvids</taxon>
        <taxon>Brassicales</taxon>
        <taxon>Brassicaceae</taxon>
        <taxon>Brassiceae</taxon>
        <taxon>Brassica</taxon>
    </lineage>
</organism>
<dbReference type="SMART" id="SM00343">
    <property type="entry name" value="ZnF_C2HC"/>
    <property type="match status" value="2"/>
</dbReference>
<protein>
    <recommendedName>
        <fullName evidence="3">CCHC-type domain-containing protein</fullName>
    </recommendedName>
</protein>
<evidence type="ECO:0000256" key="1">
    <source>
        <dbReference type="PROSITE-ProRule" id="PRU00047"/>
    </source>
</evidence>
<dbReference type="PANTHER" id="PTHR23002">
    <property type="entry name" value="ZINC FINGER CCHC DOMAIN CONTAINING PROTEIN"/>
    <property type="match status" value="1"/>
</dbReference>
<keyword evidence="5" id="KW-1185">Reference proteome</keyword>
<dbReference type="InterPro" id="IPR021109">
    <property type="entry name" value="Peptidase_aspartic_dom_sf"/>
</dbReference>
<name>A0ABQ7CL61_BRACR</name>
<sequence>MRVELRNSCNVRDYRDVHELIEKAAEQESGLEEERRQNQTSQNRGAKWPRNALPAAEPAQARPPCERCGRYHVGECRAGACYNYGERGHMARECPKEKRAHRRCCYRCGQEGHLSWDCPTLQGENAGGAQPQQQRGQAARPRAYAVEGRDGAEPVADARPRAYAVEGREGAEPIAGSVAVGGVMAFTLFDTGVTHSFVSPKLTREWNFKGNFNTMVTGAQTAGTEKMATRGRYEEVPVILAGVNLPGDLLEHRAGNGLASTAQSCSRMCQGVR</sequence>
<reference evidence="4 5" key="1">
    <citation type="journal article" date="2020" name="BMC Genomics">
        <title>Intraspecific diversification of the crop wild relative Brassica cretica Lam. using demographic model selection.</title>
        <authorList>
            <person name="Kioukis A."/>
            <person name="Michalopoulou V.A."/>
            <person name="Briers L."/>
            <person name="Pirintsos S."/>
            <person name="Studholme D.J."/>
            <person name="Pavlidis P."/>
            <person name="Sarris P.F."/>
        </authorList>
    </citation>
    <scope>NUCLEOTIDE SEQUENCE [LARGE SCALE GENOMIC DNA]</scope>
    <source>
        <strain evidence="5">cv. PFS-1207/04</strain>
    </source>
</reference>
<comment type="caution">
    <text evidence="4">The sequence shown here is derived from an EMBL/GenBank/DDBJ whole genome shotgun (WGS) entry which is preliminary data.</text>
</comment>
<gene>
    <name evidence="4" type="ORF">DY000_02018095</name>
</gene>
<dbReference type="Pfam" id="PF08284">
    <property type="entry name" value="RVP_2"/>
    <property type="match status" value="1"/>
</dbReference>
<evidence type="ECO:0000313" key="5">
    <source>
        <dbReference type="Proteomes" id="UP000266723"/>
    </source>
</evidence>
<feature type="domain" description="CCHC-type" evidence="3">
    <location>
        <begin position="105"/>
        <end position="119"/>
    </location>
</feature>
<feature type="domain" description="CCHC-type" evidence="3">
    <location>
        <begin position="81"/>
        <end position="96"/>
    </location>
</feature>
<feature type="region of interest" description="Disordered" evidence="2">
    <location>
        <begin position="25"/>
        <end position="56"/>
    </location>
</feature>
<dbReference type="Gene3D" id="2.40.70.10">
    <property type="entry name" value="Acid Proteases"/>
    <property type="match status" value="1"/>
</dbReference>
<dbReference type="Pfam" id="PF00098">
    <property type="entry name" value="zf-CCHC"/>
    <property type="match status" value="2"/>
</dbReference>
<dbReference type="PROSITE" id="PS50158">
    <property type="entry name" value="ZF_CCHC"/>
    <property type="match status" value="2"/>
</dbReference>
<dbReference type="SUPFAM" id="SSF57756">
    <property type="entry name" value="Retrovirus zinc finger-like domains"/>
    <property type="match status" value="1"/>
</dbReference>
<evidence type="ECO:0000259" key="3">
    <source>
        <dbReference type="PROSITE" id="PS50158"/>
    </source>
</evidence>
<evidence type="ECO:0000313" key="4">
    <source>
        <dbReference type="EMBL" id="KAF3560571.1"/>
    </source>
</evidence>
<dbReference type="InterPro" id="IPR001878">
    <property type="entry name" value="Znf_CCHC"/>
</dbReference>
<dbReference type="InterPro" id="IPR051714">
    <property type="entry name" value="Znf_CCHC_NABP"/>
</dbReference>
<dbReference type="Proteomes" id="UP000266723">
    <property type="component" value="Unassembled WGS sequence"/>
</dbReference>
<accession>A0ABQ7CL61</accession>
<evidence type="ECO:0000256" key="2">
    <source>
        <dbReference type="SAM" id="MobiDB-lite"/>
    </source>
</evidence>